<dbReference type="SUPFAM" id="SSF56112">
    <property type="entry name" value="Protein kinase-like (PK-like)"/>
    <property type="match status" value="1"/>
</dbReference>
<dbReference type="CDD" id="cd17509">
    <property type="entry name" value="Alpha_kinase"/>
    <property type="match status" value="1"/>
</dbReference>
<dbReference type="InterPro" id="IPR051852">
    <property type="entry name" value="Alpha-type_PK"/>
</dbReference>
<dbReference type="InterPro" id="IPR011009">
    <property type="entry name" value="Kinase-like_dom_sf"/>
</dbReference>
<keyword evidence="5" id="KW-0067">ATP-binding</keyword>
<dbReference type="SMART" id="SM00811">
    <property type="entry name" value="Alpha_kinase"/>
    <property type="match status" value="1"/>
</dbReference>
<evidence type="ECO:0000259" key="6">
    <source>
        <dbReference type="PROSITE" id="PS51158"/>
    </source>
</evidence>
<accession>A0A2T4BMZ0</accession>
<dbReference type="PANTHER" id="PTHR45992:SF11">
    <property type="entry name" value="ALPHA-TYPE PROTEIN KINASE DOMAIN-CONTAINING PROTEIN"/>
    <property type="match status" value="1"/>
</dbReference>
<dbReference type="InterPro" id="IPR004166">
    <property type="entry name" value="a-kinase_dom"/>
</dbReference>
<dbReference type="PROSITE" id="PS51158">
    <property type="entry name" value="ALPHA_KINASE"/>
    <property type="match status" value="1"/>
</dbReference>
<dbReference type="EMBL" id="KZ680207">
    <property type="protein sequence ID" value="PTB70695.1"/>
    <property type="molecule type" value="Genomic_DNA"/>
</dbReference>
<keyword evidence="1" id="KW-0723">Serine/threonine-protein kinase</keyword>
<dbReference type="AlphaFoldDB" id="A0A2T4BMZ0"/>
<evidence type="ECO:0000256" key="4">
    <source>
        <dbReference type="ARBA" id="ARBA00022777"/>
    </source>
</evidence>
<evidence type="ECO:0000256" key="2">
    <source>
        <dbReference type="ARBA" id="ARBA00022679"/>
    </source>
</evidence>
<proteinExistence type="predicted"/>
<gene>
    <name evidence="7" type="ORF">BBK36DRAFT_1137355</name>
</gene>
<dbReference type="OrthoDB" id="301415at2759"/>
<keyword evidence="4 7" id="KW-0418">Kinase</keyword>
<keyword evidence="8" id="KW-1185">Reference proteome</keyword>
<name>A0A2T4BMZ0_9HYPO</name>
<dbReference type="GO" id="GO:0005524">
    <property type="term" value="F:ATP binding"/>
    <property type="evidence" value="ECO:0007669"/>
    <property type="project" value="UniProtKB-KW"/>
</dbReference>
<dbReference type="Gene3D" id="3.20.200.10">
    <property type="entry name" value="MHCK/EF2 kinase"/>
    <property type="match status" value="1"/>
</dbReference>
<keyword evidence="2" id="KW-0808">Transferase</keyword>
<dbReference type="GeneID" id="36601268"/>
<keyword evidence="3" id="KW-0547">Nucleotide-binding</keyword>
<sequence length="295" mass="33627">MPDRVCSECNRSLDRSSYTNTQWARGIGLSRCFNCVQGFADLPTDNTDAGRYNISSRATFTHHALANPIAEGSFRWVAKGKYVTGPRLNQACVTKWFKTGAVFSEDFFRYDILAVDKALEIVNRFNQLGVVNREIKINVPQVWQFEDDCSDNWAGQNSLVEPFIQNYQKFNSNTGWNNESTAWGKVMQALSHFSYHATGGFYVLCDLQGGVYQHEVVLSDPVILSRRREFGVTDLGPDGISSFFSNHECDYCHPNWTRPANPAQYFRPSRGTVMMNRHVPTARSRPLDTIYWDDE</sequence>
<evidence type="ECO:0000256" key="5">
    <source>
        <dbReference type="ARBA" id="ARBA00022840"/>
    </source>
</evidence>
<evidence type="ECO:0000313" key="8">
    <source>
        <dbReference type="Proteomes" id="UP000241546"/>
    </source>
</evidence>
<evidence type="ECO:0000256" key="1">
    <source>
        <dbReference type="ARBA" id="ARBA00022527"/>
    </source>
</evidence>
<protein>
    <submittedName>
        <fullName evidence="7">Kinase-like protein</fullName>
    </submittedName>
</protein>
<dbReference type="GO" id="GO:0004674">
    <property type="term" value="F:protein serine/threonine kinase activity"/>
    <property type="evidence" value="ECO:0007669"/>
    <property type="project" value="UniProtKB-KW"/>
</dbReference>
<dbReference type="PANTHER" id="PTHR45992">
    <property type="entry name" value="EUKARYOTIC ELONGATION FACTOR 2 KINASE-RELATED"/>
    <property type="match status" value="1"/>
</dbReference>
<dbReference type="Pfam" id="PF02816">
    <property type="entry name" value="Alpha_kinase"/>
    <property type="match status" value="1"/>
</dbReference>
<reference evidence="8" key="1">
    <citation type="submission" date="2016-07" db="EMBL/GenBank/DDBJ databases">
        <title>Multiple horizontal gene transfer events from other fungi enriched the ability of initially mycotrophic Trichoderma (Ascomycota) to feed on dead plant biomass.</title>
        <authorList>
            <consortium name="DOE Joint Genome Institute"/>
            <person name="Atanasova L."/>
            <person name="Chenthamara K."/>
            <person name="Zhang J."/>
            <person name="Grujic M."/>
            <person name="Henrissat B."/>
            <person name="Kuo A."/>
            <person name="Aerts A."/>
            <person name="Salamov A."/>
            <person name="Lipzen A."/>
            <person name="Labutti K."/>
            <person name="Barry K."/>
            <person name="Miao Y."/>
            <person name="Rahimi M.J."/>
            <person name="Shen Q."/>
            <person name="Grigoriev I.V."/>
            <person name="Kubicek C.P."/>
            <person name="Druzhinina I.S."/>
        </authorList>
    </citation>
    <scope>NUCLEOTIDE SEQUENCE [LARGE SCALE GENOMIC DNA]</scope>
    <source>
        <strain evidence="8">TUCIM 6016</strain>
    </source>
</reference>
<dbReference type="Proteomes" id="UP000241546">
    <property type="component" value="Unassembled WGS sequence"/>
</dbReference>
<evidence type="ECO:0000256" key="3">
    <source>
        <dbReference type="ARBA" id="ARBA00022741"/>
    </source>
</evidence>
<evidence type="ECO:0000313" key="7">
    <source>
        <dbReference type="EMBL" id="PTB70695.1"/>
    </source>
</evidence>
<dbReference type="RefSeq" id="XP_024754015.1">
    <property type="nucleotide sequence ID" value="XM_024893150.1"/>
</dbReference>
<feature type="domain" description="Alpha-type protein kinase" evidence="6">
    <location>
        <begin position="44"/>
        <end position="263"/>
    </location>
</feature>
<organism evidence="7 8">
    <name type="scientific">Trichoderma citrinoviride</name>
    <dbReference type="NCBI Taxonomy" id="58853"/>
    <lineage>
        <taxon>Eukaryota</taxon>
        <taxon>Fungi</taxon>
        <taxon>Dikarya</taxon>
        <taxon>Ascomycota</taxon>
        <taxon>Pezizomycotina</taxon>
        <taxon>Sordariomycetes</taxon>
        <taxon>Hypocreomycetidae</taxon>
        <taxon>Hypocreales</taxon>
        <taxon>Hypocreaceae</taxon>
        <taxon>Trichoderma</taxon>
    </lineage>
</organism>